<dbReference type="InterPro" id="IPR032675">
    <property type="entry name" value="LRR_dom_sf"/>
</dbReference>
<dbReference type="AlphaFoldDB" id="A0A9P8K568"/>
<reference evidence="1" key="2">
    <citation type="submission" date="2021-08" db="EMBL/GenBank/DDBJ databases">
        <authorList>
            <person name="Gostincar C."/>
            <person name="Sun X."/>
            <person name="Song Z."/>
            <person name="Gunde-Cimerman N."/>
        </authorList>
    </citation>
    <scope>NUCLEOTIDE SEQUENCE</scope>
    <source>
        <strain evidence="1">EXF-8016</strain>
    </source>
</reference>
<evidence type="ECO:0000313" key="1">
    <source>
        <dbReference type="EMBL" id="KAH0214070.1"/>
    </source>
</evidence>
<accession>A0A9P8K568</accession>
<proteinExistence type="predicted"/>
<dbReference type="SUPFAM" id="SSF52047">
    <property type="entry name" value="RNI-like"/>
    <property type="match status" value="1"/>
</dbReference>
<comment type="caution">
    <text evidence="1">The sequence shown here is derived from an EMBL/GenBank/DDBJ whole genome shotgun (WGS) entry which is preliminary data.</text>
</comment>
<feature type="non-terminal residue" evidence="1">
    <location>
        <position position="1"/>
    </location>
</feature>
<feature type="non-terminal residue" evidence="1">
    <location>
        <position position="348"/>
    </location>
</feature>
<evidence type="ECO:0000313" key="2">
    <source>
        <dbReference type="Proteomes" id="UP000767238"/>
    </source>
</evidence>
<name>A0A9P8K568_AURME</name>
<protein>
    <submittedName>
        <fullName evidence="1">Uncharacterized protein</fullName>
    </submittedName>
</protein>
<dbReference type="Proteomes" id="UP000767238">
    <property type="component" value="Unassembled WGS sequence"/>
</dbReference>
<gene>
    <name evidence="1" type="ORF">KCV03_g8606</name>
</gene>
<organism evidence="1 2">
    <name type="scientific">Aureobasidium melanogenum</name>
    <name type="common">Aureobasidium pullulans var. melanogenum</name>
    <dbReference type="NCBI Taxonomy" id="46634"/>
    <lineage>
        <taxon>Eukaryota</taxon>
        <taxon>Fungi</taxon>
        <taxon>Dikarya</taxon>
        <taxon>Ascomycota</taxon>
        <taxon>Pezizomycotina</taxon>
        <taxon>Dothideomycetes</taxon>
        <taxon>Dothideomycetidae</taxon>
        <taxon>Dothideales</taxon>
        <taxon>Saccotheciaceae</taxon>
        <taxon>Aureobasidium</taxon>
    </lineage>
</organism>
<sequence>LRDLFYVQDPIRRRYHAALIEELDFELDDTILSTTRMVDAALSFPRLHCVTMEGSNLVNVRPENLAPLMTPSLRSWDIERDVRGSWPGRYRDVDVLLDALLEGCGSLTVLHFDLWCDDTPKFLLILERIHSIEYLDLGDVGEDLAHDFPQEFLIQLFNKPRLGYLSFPHAVELSQLTVDTFLAAMGRHWTFPTIYSLGKPQFDSGTTAARLISRMPNLERLWLSIDPWQFDLEHVFTATAMLEKLEFLELEFRMRACNIEGSWLLKLTSLTCLQTFQLEIHDAGTISLTGTQLANFLVGLPQLEHLSLDLGALEVSCVPEEKAAIDSALANIETTWFGHMTFTTQNLL</sequence>
<reference evidence="1" key="1">
    <citation type="journal article" date="2021" name="J Fungi (Basel)">
        <title>Virulence traits and population genomics of the black yeast Aureobasidium melanogenum.</title>
        <authorList>
            <person name="Cernosa A."/>
            <person name="Sun X."/>
            <person name="Gostincar C."/>
            <person name="Fang C."/>
            <person name="Gunde-Cimerman N."/>
            <person name="Song Z."/>
        </authorList>
    </citation>
    <scope>NUCLEOTIDE SEQUENCE</scope>
    <source>
        <strain evidence="1">EXF-8016</strain>
    </source>
</reference>
<dbReference type="EMBL" id="JAHFYH010000088">
    <property type="protein sequence ID" value="KAH0214070.1"/>
    <property type="molecule type" value="Genomic_DNA"/>
</dbReference>
<dbReference type="OrthoDB" id="3891602at2759"/>
<dbReference type="Gene3D" id="3.80.10.10">
    <property type="entry name" value="Ribonuclease Inhibitor"/>
    <property type="match status" value="1"/>
</dbReference>